<evidence type="ECO:0000256" key="1">
    <source>
        <dbReference type="SAM" id="SignalP"/>
    </source>
</evidence>
<dbReference type="STRING" id="1212765.MHLP_01880"/>
<dbReference type="EMBL" id="CP003731">
    <property type="protein sequence ID" value="AFO51956.1"/>
    <property type="molecule type" value="Genomic_DNA"/>
</dbReference>
<evidence type="ECO:0000259" key="2">
    <source>
        <dbReference type="PROSITE" id="PS50835"/>
    </source>
</evidence>
<feature type="domain" description="Ig-like" evidence="2">
    <location>
        <begin position="36"/>
        <end position="121"/>
    </location>
</feature>
<dbReference type="AlphaFoldDB" id="I7CFH7"/>
<dbReference type="Proteomes" id="UP000006502">
    <property type="component" value="Chromosome"/>
</dbReference>
<dbReference type="PROSITE" id="PS50835">
    <property type="entry name" value="IG_LIKE"/>
    <property type="match status" value="1"/>
</dbReference>
<dbReference type="InterPro" id="IPR007110">
    <property type="entry name" value="Ig-like_dom"/>
</dbReference>
<sequence length="138" mass="15198">MNIFFKAVVPLLTLGGGGYAAITPAVPFLKDKLFGPTKTGDKTFTLTATKGTNNQKVTLTCPVYEGKSPYLSIDWDKKTISCAQVSSLDGIKKEADSPKDRFFVGRLNCVNEPSKSDEYKCDTQGFYRKTDTQAIFYS</sequence>
<reference evidence="3 4" key="1">
    <citation type="journal article" date="2012" name="J. Bacteriol.">
        <title>Genome Sequence of "Candidatus Mycoplasma haemolamae" Strain Purdue, a Red Blood Cell Pathogen of Alpacas (Vicugna pacos) and Llamas (Lama glama).</title>
        <authorList>
            <person name="Guimaraes A.M."/>
            <person name="Toth B."/>
            <person name="Santos A.P."/>
            <person name="do Nascimento N.C."/>
            <person name="Kritchevsky J.E."/>
            <person name="Messick J.B."/>
        </authorList>
    </citation>
    <scope>NUCLEOTIDE SEQUENCE [LARGE SCALE GENOMIC DNA]</scope>
    <source>
        <strain evidence="3 4">Purdue</strain>
    </source>
</reference>
<organism evidence="3 4">
    <name type="scientific">Mycoplasma haematolamae (strain Purdue)</name>
    <dbReference type="NCBI Taxonomy" id="1212765"/>
    <lineage>
        <taxon>Bacteria</taxon>
        <taxon>Bacillati</taxon>
        <taxon>Mycoplasmatota</taxon>
        <taxon>Mollicutes</taxon>
        <taxon>Mycoplasmataceae</taxon>
        <taxon>Mycoplasma</taxon>
    </lineage>
</organism>
<dbReference type="KEGG" id="mhl:MHLP_01880"/>
<dbReference type="PATRIC" id="fig|1212765.3.peg.422"/>
<reference evidence="4" key="2">
    <citation type="submission" date="2012-07" db="EMBL/GenBank/DDBJ databases">
        <title>Complete genome sequence of 'Candidatus Mycoplasma haemolamae'.</title>
        <authorList>
            <person name="Guimaraes A.M.S."/>
            <person name="Toth B."/>
            <person name="Santos A.P."/>
            <person name="Nascimento N.C."/>
            <person name="Sojka J.E."/>
            <person name="Messick J.B."/>
        </authorList>
    </citation>
    <scope>NUCLEOTIDE SEQUENCE [LARGE SCALE GENOMIC DNA]</scope>
    <source>
        <strain evidence="4">Purdue</strain>
    </source>
</reference>
<gene>
    <name evidence="3" type="ordered locus">MHLP_01880</name>
</gene>
<accession>I7CFH7</accession>
<keyword evidence="4" id="KW-1185">Reference proteome</keyword>
<evidence type="ECO:0000313" key="4">
    <source>
        <dbReference type="Proteomes" id="UP000006502"/>
    </source>
</evidence>
<dbReference type="HOGENOM" id="CLU_1968091_0_0_14"/>
<evidence type="ECO:0000313" key="3">
    <source>
        <dbReference type="EMBL" id="AFO51956.1"/>
    </source>
</evidence>
<feature type="signal peptide" evidence="1">
    <location>
        <begin position="1"/>
        <end position="20"/>
    </location>
</feature>
<keyword evidence="1" id="KW-0732">Signal</keyword>
<proteinExistence type="predicted"/>
<name>I7CFH7_MYCHA</name>
<protein>
    <recommendedName>
        <fullName evidence="2">Ig-like domain-containing protein</fullName>
    </recommendedName>
</protein>
<feature type="chain" id="PRO_5003708713" description="Ig-like domain-containing protein" evidence="1">
    <location>
        <begin position="21"/>
        <end position="138"/>
    </location>
</feature>